<reference evidence="1 2" key="1">
    <citation type="journal article" date="2013" name="J. Microbiol.">
        <title>Mucilaginibacter ginsenosidivorax sp. nov., with ginsenoside converting activity isolated from sediment.</title>
        <authorList>
            <person name="Kim J.K."/>
            <person name="Choi T.E."/>
            <person name="Liu Q.M."/>
            <person name="Park H.Y."/>
            <person name="Yi T.H."/>
            <person name="Yoon M.H."/>
            <person name="Kim S.C."/>
            <person name="Im W.T."/>
        </authorList>
    </citation>
    <scope>NUCLEOTIDE SEQUENCE [LARGE SCALE GENOMIC DNA]</scope>
    <source>
        <strain evidence="1 2">KHI28</strain>
    </source>
</reference>
<dbReference type="Proteomes" id="UP000321362">
    <property type="component" value="Chromosome"/>
</dbReference>
<keyword evidence="2" id="KW-1185">Reference proteome</keyword>
<accession>A0A5B8VT43</accession>
<organism evidence="1 2">
    <name type="scientific">Mucilaginibacter ginsenosidivorax</name>
    <dbReference type="NCBI Taxonomy" id="862126"/>
    <lineage>
        <taxon>Bacteria</taxon>
        <taxon>Pseudomonadati</taxon>
        <taxon>Bacteroidota</taxon>
        <taxon>Sphingobacteriia</taxon>
        <taxon>Sphingobacteriales</taxon>
        <taxon>Sphingobacteriaceae</taxon>
        <taxon>Mucilaginibacter</taxon>
    </lineage>
</organism>
<dbReference type="AlphaFoldDB" id="A0A5B8VT43"/>
<dbReference type="InterPro" id="IPR007757">
    <property type="entry name" value="MT-A70-like"/>
</dbReference>
<dbReference type="EMBL" id="CP042437">
    <property type="protein sequence ID" value="QEC74610.1"/>
    <property type="molecule type" value="Genomic_DNA"/>
</dbReference>
<gene>
    <name evidence="1" type="ORF">FSB76_01095</name>
</gene>
<evidence type="ECO:0000313" key="1">
    <source>
        <dbReference type="EMBL" id="QEC74610.1"/>
    </source>
</evidence>
<dbReference type="InterPro" id="IPR029063">
    <property type="entry name" value="SAM-dependent_MTases_sf"/>
</dbReference>
<evidence type="ECO:0000313" key="2">
    <source>
        <dbReference type="Proteomes" id="UP000321362"/>
    </source>
</evidence>
<dbReference type="Pfam" id="PF05063">
    <property type="entry name" value="MT-A70"/>
    <property type="match status" value="1"/>
</dbReference>
<dbReference type="SUPFAM" id="SSF53335">
    <property type="entry name" value="S-adenosyl-L-methionine-dependent methyltransferases"/>
    <property type="match status" value="1"/>
</dbReference>
<name>A0A5B8VT43_9SPHI</name>
<protein>
    <submittedName>
        <fullName evidence="1">Uncharacterized protein</fullName>
    </submittedName>
</protein>
<proteinExistence type="predicted"/>
<sequence length="198" mass="23386">MGRMAKPGCQDCQRCFNECQIPEGMKHEVIMICPPWKQYRIYRRSHKILTGTISPKMVKAMVAFQFLGDCLEYLTSPDHIVFIWVTEKFADDCRDYMKHLGYQYHQYLAWQRPKWKRGTSKEVLEYLMVYYKGALFSSAMTFPDPLKSPFTGRVKNRKYKPADAYALIESIFPNRSKLQVFGSTRRPGWNVFLHKCKK</sequence>
<dbReference type="KEGG" id="mgk:FSB76_01095"/>